<organism evidence="1 2">
    <name type="scientific">Gymnopilus dilepis</name>
    <dbReference type="NCBI Taxonomy" id="231916"/>
    <lineage>
        <taxon>Eukaryota</taxon>
        <taxon>Fungi</taxon>
        <taxon>Dikarya</taxon>
        <taxon>Basidiomycota</taxon>
        <taxon>Agaricomycotina</taxon>
        <taxon>Agaricomycetes</taxon>
        <taxon>Agaricomycetidae</taxon>
        <taxon>Agaricales</taxon>
        <taxon>Agaricineae</taxon>
        <taxon>Hymenogastraceae</taxon>
        <taxon>Gymnopilus</taxon>
    </lineage>
</organism>
<protein>
    <submittedName>
        <fullName evidence="1">Uncharacterized protein</fullName>
    </submittedName>
</protein>
<gene>
    <name evidence="1" type="ORF">CVT26_002976</name>
</gene>
<keyword evidence="2" id="KW-1185">Reference proteome</keyword>
<evidence type="ECO:0000313" key="1">
    <source>
        <dbReference type="EMBL" id="PPQ81609.1"/>
    </source>
</evidence>
<feature type="non-terminal residue" evidence="1">
    <location>
        <position position="1"/>
    </location>
</feature>
<dbReference type="EMBL" id="NHYE01004848">
    <property type="protein sequence ID" value="PPQ81609.1"/>
    <property type="molecule type" value="Genomic_DNA"/>
</dbReference>
<dbReference type="Proteomes" id="UP000284706">
    <property type="component" value="Unassembled WGS sequence"/>
</dbReference>
<dbReference type="Gene3D" id="2.60.120.260">
    <property type="entry name" value="Galactose-binding domain-like"/>
    <property type="match status" value="1"/>
</dbReference>
<reference evidence="1 2" key="1">
    <citation type="journal article" date="2018" name="Evol. Lett.">
        <title>Horizontal gene cluster transfer increased hallucinogenic mushroom diversity.</title>
        <authorList>
            <person name="Reynolds H.T."/>
            <person name="Vijayakumar V."/>
            <person name="Gluck-Thaler E."/>
            <person name="Korotkin H.B."/>
            <person name="Matheny P.B."/>
            <person name="Slot J.C."/>
        </authorList>
    </citation>
    <scope>NUCLEOTIDE SEQUENCE [LARGE SCALE GENOMIC DNA]</scope>
    <source>
        <strain evidence="1 2">SRW20</strain>
    </source>
</reference>
<comment type="caution">
    <text evidence="1">The sequence shown here is derived from an EMBL/GenBank/DDBJ whole genome shotgun (WGS) entry which is preliminary data.</text>
</comment>
<sequence length="232" mass="24549">DCPSLLGISGLCCPIGTICFNNGLDQRVACIDAYGTTSAAFPSATQGFIPPATFVANNDADISFNPSASWNKTDSPNCTPSNETLGVRITNSINASLSFSYIGPSIMINTITSPQGGVFAVIVDGFNTTDVIDTFSGPNQTLPVCYPLQYPPFLKPPPTLATQNNHTIQLLYIGPSPNAPSSTTESTGQFGWFEIPTFQINNSAQRNTAAMTKASAPLLMAPFLLVLTLPFI</sequence>
<dbReference type="AlphaFoldDB" id="A0A409WT09"/>
<name>A0A409WT09_9AGAR</name>
<evidence type="ECO:0000313" key="2">
    <source>
        <dbReference type="Proteomes" id="UP000284706"/>
    </source>
</evidence>
<proteinExistence type="predicted"/>
<dbReference type="OrthoDB" id="2563669at2759"/>
<dbReference type="InParanoid" id="A0A409WT09"/>
<accession>A0A409WT09</accession>